<dbReference type="FunFam" id="3.15.10.30:FF:000001">
    <property type="entry name" value="Takeout-like protein 1"/>
    <property type="match status" value="1"/>
</dbReference>
<dbReference type="OrthoDB" id="8186595at2759"/>
<keyword evidence="6" id="KW-1185">Reference proteome</keyword>
<protein>
    <submittedName>
        <fullName evidence="5">Uncharacterized protein</fullName>
    </submittedName>
</protein>
<organism evidence="5 6">
    <name type="scientific">Brenthis ino</name>
    <name type="common">lesser marbled fritillary</name>
    <dbReference type="NCBI Taxonomy" id="405034"/>
    <lineage>
        <taxon>Eukaryota</taxon>
        <taxon>Metazoa</taxon>
        <taxon>Ecdysozoa</taxon>
        <taxon>Arthropoda</taxon>
        <taxon>Hexapoda</taxon>
        <taxon>Insecta</taxon>
        <taxon>Pterygota</taxon>
        <taxon>Neoptera</taxon>
        <taxon>Endopterygota</taxon>
        <taxon>Lepidoptera</taxon>
        <taxon>Glossata</taxon>
        <taxon>Ditrysia</taxon>
        <taxon>Papilionoidea</taxon>
        <taxon>Nymphalidae</taxon>
        <taxon>Heliconiinae</taxon>
        <taxon>Argynnini</taxon>
        <taxon>Brenthis</taxon>
    </lineage>
</organism>
<sequence length="251" mass="28255">MKYFIAFVLFIGSQTFVKAENDFFPDYIHPCTMTEPDFKECVKKQMIDSLGNFSKGIPELGVNSTDPVNLDDIHIDGAGLKLKFTNAQMHGLSNSKLTQFDFNFGSEEESIKIGVTANLSLTAQYIADGQILFLPIKGEGDALIECYGIEVEFSSKLKRVKGSKGDHLKLLAPTYKYDIQSTTFDLKNLFNGNKEIAETTLNFVNKNWKQIMDELAPPVVKQIVKTIVKTINNFFSKVTLARLILEYKEKP</sequence>
<reference evidence="5" key="1">
    <citation type="submission" date="2021-12" db="EMBL/GenBank/DDBJ databases">
        <authorList>
            <person name="Martin H S."/>
        </authorList>
    </citation>
    <scope>NUCLEOTIDE SEQUENCE</scope>
</reference>
<accession>A0A8J9YCT5</accession>
<comment type="similarity">
    <text evidence="3">Belongs to the TO family.</text>
</comment>
<evidence type="ECO:0000313" key="6">
    <source>
        <dbReference type="Proteomes" id="UP000838878"/>
    </source>
</evidence>
<dbReference type="Proteomes" id="UP000838878">
    <property type="component" value="Chromosome 2"/>
</dbReference>
<dbReference type="EMBL" id="OV170222">
    <property type="protein sequence ID" value="CAH0721606.1"/>
    <property type="molecule type" value="Genomic_DNA"/>
</dbReference>
<feature type="chain" id="PRO_5035439054" evidence="4">
    <location>
        <begin position="20"/>
        <end position="251"/>
    </location>
</feature>
<dbReference type="GO" id="GO:0007623">
    <property type="term" value="P:circadian rhythm"/>
    <property type="evidence" value="ECO:0007669"/>
    <property type="project" value="UniProtKB-ARBA"/>
</dbReference>
<evidence type="ECO:0000256" key="3">
    <source>
        <dbReference type="ARBA" id="ARBA00060902"/>
    </source>
</evidence>
<dbReference type="Gene3D" id="3.15.10.30">
    <property type="entry name" value="Haemolymph juvenile hormone binding protein"/>
    <property type="match status" value="1"/>
</dbReference>
<dbReference type="GO" id="GO:0005615">
    <property type="term" value="C:extracellular space"/>
    <property type="evidence" value="ECO:0007669"/>
    <property type="project" value="TreeGrafter"/>
</dbReference>
<keyword evidence="1 4" id="KW-0732">Signal</keyword>
<dbReference type="AlphaFoldDB" id="A0A8J9YCT5"/>
<dbReference type="Pfam" id="PF06585">
    <property type="entry name" value="JHBP"/>
    <property type="match status" value="1"/>
</dbReference>
<evidence type="ECO:0000256" key="1">
    <source>
        <dbReference type="ARBA" id="ARBA00022729"/>
    </source>
</evidence>
<name>A0A8J9YCT5_9NEOP</name>
<feature type="signal peptide" evidence="4">
    <location>
        <begin position="1"/>
        <end position="19"/>
    </location>
</feature>
<feature type="non-terminal residue" evidence="5">
    <location>
        <position position="251"/>
    </location>
</feature>
<dbReference type="InterPro" id="IPR038606">
    <property type="entry name" value="To_sf"/>
</dbReference>
<evidence type="ECO:0000256" key="2">
    <source>
        <dbReference type="ARBA" id="ARBA00023108"/>
    </source>
</evidence>
<keyword evidence="2" id="KW-0090">Biological rhythms</keyword>
<dbReference type="InterPro" id="IPR010562">
    <property type="entry name" value="Haemolymph_juvenile_hormone-bd"/>
</dbReference>
<dbReference type="PANTHER" id="PTHR11008:SF32">
    <property type="entry name" value="CIRCADIAN CLOCK-CONTROLLED PROTEIN DAYWAKE-RELATED"/>
    <property type="match status" value="1"/>
</dbReference>
<dbReference type="PANTHER" id="PTHR11008">
    <property type="entry name" value="PROTEIN TAKEOUT-LIKE PROTEIN"/>
    <property type="match status" value="1"/>
</dbReference>
<evidence type="ECO:0000313" key="5">
    <source>
        <dbReference type="EMBL" id="CAH0721606.1"/>
    </source>
</evidence>
<evidence type="ECO:0000256" key="4">
    <source>
        <dbReference type="SAM" id="SignalP"/>
    </source>
</evidence>
<proteinExistence type="inferred from homology"/>
<gene>
    <name evidence="5" type="ORF">BINO364_LOCUS7689</name>
</gene>
<dbReference type="SMART" id="SM00700">
    <property type="entry name" value="JHBP"/>
    <property type="match status" value="1"/>
</dbReference>